<keyword evidence="6" id="KW-0812">Transmembrane</keyword>
<keyword evidence="9" id="KW-1185">Reference proteome</keyword>
<dbReference type="AlphaFoldDB" id="A0A9J6AL92"/>
<dbReference type="InterPro" id="IPR003305">
    <property type="entry name" value="CenC_carb-bd"/>
</dbReference>
<dbReference type="Pfam" id="PF00331">
    <property type="entry name" value="Glyco_hydro_10"/>
    <property type="match status" value="1"/>
</dbReference>
<evidence type="ECO:0000256" key="4">
    <source>
        <dbReference type="ARBA" id="ARBA00023277"/>
    </source>
</evidence>
<dbReference type="SMART" id="SM00633">
    <property type="entry name" value="Glyco_10"/>
    <property type="match status" value="1"/>
</dbReference>
<dbReference type="InterPro" id="IPR008979">
    <property type="entry name" value="Galactose-bd-like_sf"/>
</dbReference>
<keyword evidence="4" id="KW-0119">Carbohydrate metabolism</keyword>
<evidence type="ECO:0000313" key="8">
    <source>
        <dbReference type="EMBL" id="KAG5625416.1"/>
    </source>
</evidence>
<dbReference type="Pfam" id="PF02018">
    <property type="entry name" value="CBM_4_9"/>
    <property type="match status" value="1"/>
</dbReference>
<gene>
    <name evidence="8" type="ORF">H5410_010634</name>
</gene>
<dbReference type="GO" id="GO:0031176">
    <property type="term" value="F:endo-1,4-beta-xylanase activity"/>
    <property type="evidence" value="ECO:0007669"/>
    <property type="project" value="UniProtKB-ARBA"/>
</dbReference>
<evidence type="ECO:0000313" key="9">
    <source>
        <dbReference type="Proteomes" id="UP000824120"/>
    </source>
</evidence>
<comment type="caution">
    <text evidence="8">The sequence shown here is derived from an EMBL/GenBank/DDBJ whole genome shotgun (WGS) entry which is preliminary data.</text>
</comment>
<dbReference type="Gene3D" id="3.20.20.80">
    <property type="entry name" value="Glycosidases"/>
    <property type="match status" value="1"/>
</dbReference>
<dbReference type="EMBL" id="JACXVP010000002">
    <property type="protein sequence ID" value="KAG5625416.1"/>
    <property type="molecule type" value="Genomic_DNA"/>
</dbReference>
<accession>A0A9J6AL92</accession>
<dbReference type="GO" id="GO:0000272">
    <property type="term" value="P:polysaccharide catabolic process"/>
    <property type="evidence" value="ECO:0007669"/>
    <property type="project" value="UniProtKB-KW"/>
</dbReference>
<comment type="similarity">
    <text evidence="1">Belongs to the glycosyl hydrolase 10 (cellulase F) family.</text>
</comment>
<dbReference type="SUPFAM" id="SSF51445">
    <property type="entry name" value="(Trans)glycosidases"/>
    <property type="match status" value="1"/>
</dbReference>
<dbReference type="PANTHER" id="PTHR31490:SF80">
    <property type="entry name" value="ENDO-1,4-BETA-XYLANASE A-LIKE ISOFORM X1"/>
    <property type="match status" value="1"/>
</dbReference>
<keyword evidence="6" id="KW-0472">Membrane</keyword>
<evidence type="ECO:0000256" key="5">
    <source>
        <dbReference type="ARBA" id="ARBA00023326"/>
    </source>
</evidence>
<protein>
    <recommendedName>
        <fullName evidence="7">GH10 domain-containing protein</fullName>
    </recommendedName>
</protein>
<keyword evidence="3" id="KW-0378">Hydrolase</keyword>
<dbReference type="Gene3D" id="2.60.120.260">
    <property type="entry name" value="Galactose-binding domain-like"/>
    <property type="match status" value="1"/>
</dbReference>
<dbReference type="InterPro" id="IPR017853">
    <property type="entry name" value="GH"/>
</dbReference>
<organism evidence="8 9">
    <name type="scientific">Solanum commersonii</name>
    <name type="common">Commerson's wild potato</name>
    <name type="synonym">Commerson's nightshade</name>
    <dbReference type="NCBI Taxonomy" id="4109"/>
    <lineage>
        <taxon>Eukaryota</taxon>
        <taxon>Viridiplantae</taxon>
        <taxon>Streptophyta</taxon>
        <taxon>Embryophyta</taxon>
        <taxon>Tracheophyta</taxon>
        <taxon>Spermatophyta</taxon>
        <taxon>Magnoliopsida</taxon>
        <taxon>eudicotyledons</taxon>
        <taxon>Gunneridae</taxon>
        <taxon>Pentapetalae</taxon>
        <taxon>asterids</taxon>
        <taxon>lamiids</taxon>
        <taxon>Solanales</taxon>
        <taxon>Solanaceae</taxon>
        <taxon>Solanoideae</taxon>
        <taxon>Solaneae</taxon>
        <taxon>Solanum</taxon>
    </lineage>
</organism>
<dbReference type="OrthoDB" id="3055998at2759"/>
<feature type="domain" description="GH10" evidence="7">
    <location>
        <begin position="283"/>
        <end position="598"/>
    </location>
</feature>
<name>A0A9J6AL92_SOLCO</name>
<dbReference type="InterPro" id="IPR001000">
    <property type="entry name" value="GH10_dom"/>
</dbReference>
<dbReference type="SUPFAM" id="SSF49785">
    <property type="entry name" value="Galactose-binding domain-like"/>
    <property type="match status" value="1"/>
</dbReference>
<feature type="transmembrane region" description="Helical" evidence="6">
    <location>
        <begin position="48"/>
        <end position="69"/>
    </location>
</feature>
<keyword evidence="6" id="KW-1133">Transmembrane helix</keyword>
<reference evidence="8 9" key="1">
    <citation type="submission" date="2020-09" db="EMBL/GenBank/DDBJ databases">
        <title>De no assembly of potato wild relative species, Solanum commersonii.</title>
        <authorList>
            <person name="Cho K."/>
        </authorList>
    </citation>
    <scope>NUCLEOTIDE SEQUENCE [LARGE SCALE GENOMIC DNA]</scope>
    <source>
        <strain evidence="8">LZ3.2</strain>
        <tissue evidence="8">Leaf</tissue>
    </source>
</reference>
<dbReference type="PANTHER" id="PTHR31490">
    <property type="entry name" value="GLYCOSYL HYDROLASE"/>
    <property type="match status" value="1"/>
</dbReference>
<keyword evidence="2" id="KW-0677">Repeat</keyword>
<dbReference type="InterPro" id="IPR044846">
    <property type="entry name" value="GH10"/>
</dbReference>
<evidence type="ECO:0000256" key="3">
    <source>
        <dbReference type="ARBA" id="ARBA00022801"/>
    </source>
</evidence>
<dbReference type="Proteomes" id="UP000824120">
    <property type="component" value="Chromosome 2"/>
</dbReference>
<evidence type="ECO:0000256" key="1">
    <source>
        <dbReference type="ARBA" id="ARBA00007495"/>
    </source>
</evidence>
<evidence type="ECO:0000259" key="7">
    <source>
        <dbReference type="PROSITE" id="PS51760"/>
    </source>
</evidence>
<keyword evidence="5" id="KW-0624">Polysaccharide degradation</keyword>
<proteinExistence type="inferred from homology"/>
<dbReference type="PROSITE" id="PS51760">
    <property type="entry name" value="GH10_2"/>
    <property type="match status" value="1"/>
</dbReference>
<sequence length="659" mass="74551">MEQGLEGEVTLPASVRTRFAAYCNSLEGPSYKVIINTRRGRKFYMTTLGNNGFILFCSLFLAGTFRILYEVVINNNFTSLGYLVHGATLYDYSATIECHKQPLDPQYGGGLIANPGFDKGIEAWKIDGHVKIEARESGGNKFIVAYNRTTPYSVSQSFHLKKGLYYAFSAWVQLSEGSDIVVAMIYNSAQKTVIIVGSVIAKSGCWSMIKGGLTVDHNAPSVLHFQSNNTKSELRVDSVSLKEFTKYEWQENRLKNIEKVRKRTLRVNVSNKDGKKIGGAKIKIQQRKLQFVIGCATPSSILMSESYQKWFVSRFTTAVFDNEMKWYYVEGLQGHENYSTPDAMLKFFEDHGIDVRGHTVLWGADNIQRWVKDLPPRQLLSESVRRMGSIMSRYAGKLVAWDVVNENLHHPLFEERLGKNASAMFYKIASSLDSKATMFLNEFNTLEHPGDMVSIPSKYVEKLQEIKAFPGNEELVIGIGLQGHFDSHPNIPYVRAVFDLLGETKMPIWLTELNVMPCSNQVYSYHDSRPILLVMFADGLTLSLQAYYLEEIMREAFAHPAVKGMMIWIGWKPDRCNEMCLLNYELQNSPSGDVVDKLFAEWKTTNLTGVTDKEGSFEVKVFHGDYEITVYNPNSGANVTKEVQVYDDKSETLHVSISL</sequence>
<evidence type="ECO:0000256" key="6">
    <source>
        <dbReference type="SAM" id="Phobius"/>
    </source>
</evidence>
<evidence type="ECO:0000256" key="2">
    <source>
        <dbReference type="ARBA" id="ARBA00022737"/>
    </source>
</evidence>